<dbReference type="EMBL" id="OY882859">
    <property type="protein sequence ID" value="CAK6440760.1"/>
    <property type="molecule type" value="Genomic_DNA"/>
</dbReference>
<evidence type="ECO:0000313" key="3">
    <source>
        <dbReference type="Proteomes" id="UP001314169"/>
    </source>
</evidence>
<organism evidence="2 3">
    <name type="scientific">Pipistrellus nathusii</name>
    <name type="common">Nathusius' pipistrelle</name>
    <dbReference type="NCBI Taxonomy" id="59473"/>
    <lineage>
        <taxon>Eukaryota</taxon>
        <taxon>Metazoa</taxon>
        <taxon>Chordata</taxon>
        <taxon>Craniata</taxon>
        <taxon>Vertebrata</taxon>
        <taxon>Euteleostomi</taxon>
        <taxon>Mammalia</taxon>
        <taxon>Eutheria</taxon>
        <taxon>Laurasiatheria</taxon>
        <taxon>Chiroptera</taxon>
        <taxon>Yangochiroptera</taxon>
        <taxon>Vespertilionidae</taxon>
        <taxon>Pipistrellus</taxon>
    </lineage>
</organism>
<keyword evidence="3" id="KW-1185">Reference proteome</keyword>
<feature type="region of interest" description="Disordered" evidence="1">
    <location>
        <begin position="94"/>
        <end position="113"/>
    </location>
</feature>
<evidence type="ECO:0000313" key="2">
    <source>
        <dbReference type="EMBL" id="CAK6440760.1"/>
    </source>
</evidence>
<sequence length="113" mass="12374">MAEAWQSCMAQEEENAGGHWVERRPSLCLGRSCGPARTEHKRGVKIQSCCSSGEGASPFHSHPELPFVLMALLPPSPPQCFKDIEYHAPLSPFLSRPGVPSSRGWDSGLPDQF</sequence>
<proteinExistence type="predicted"/>
<name>A0ABN9ZR64_PIPNA</name>
<gene>
    <name evidence="2" type="ORF">MPIPNATIZW_LOCUS9066</name>
</gene>
<protein>
    <submittedName>
        <fullName evidence="2">Uncharacterized protein</fullName>
    </submittedName>
</protein>
<accession>A0ABN9ZR64</accession>
<dbReference type="Proteomes" id="UP001314169">
    <property type="component" value="Chromosome 2"/>
</dbReference>
<evidence type="ECO:0000256" key="1">
    <source>
        <dbReference type="SAM" id="MobiDB-lite"/>
    </source>
</evidence>
<reference evidence="2" key="1">
    <citation type="submission" date="2023-12" db="EMBL/GenBank/DDBJ databases">
        <authorList>
            <person name="Brown T."/>
        </authorList>
    </citation>
    <scope>NUCLEOTIDE SEQUENCE</scope>
</reference>